<feature type="region of interest" description="Disordered" evidence="1">
    <location>
        <begin position="36"/>
        <end position="195"/>
    </location>
</feature>
<feature type="compositionally biased region" description="Basic and acidic residues" evidence="1">
    <location>
        <begin position="103"/>
        <end position="116"/>
    </location>
</feature>
<dbReference type="Proteomes" id="UP001151760">
    <property type="component" value="Unassembled WGS sequence"/>
</dbReference>
<evidence type="ECO:0000256" key="1">
    <source>
        <dbReference type="SAM" id="MobiDB-lite"/>
    </source>
</evidence>
<reference evidence="2" key="1">
    <citation type="journal article" date="2022" name="Int. J. Mol. Sci.">
        <title>Draft Genome of Tanacetum Coccineum: Genomic Comparison of Closely Related Tanacetum-Family Plants.</title>
        <authorList>
            <person name="Yamashiro T."/>
            <person name="Shiraishi A."/>
            <person name="Nakayama K."/>
            <person name="Satake H."/>
        </authorList>
    </citation>
    <scope>NUCLEOTIDE SEQUENCE</scope>
</reference>
<protein>
    <submittedName>
        <fullName evidence="2">Uncharacterized protein</fullName>
    </submittedName>
</protein>
<organism evidence="2 3">
    <name type="scientific">Tanacetum coccineum</name>
    <dbReference type="NCBI Taxonomy" id="301880"/>
    <lineage>
        <taxon>Eukaryota</taxon>
        <taxon>Viridiplantae</taxon>
        <taxon>Streptophyta</taxon>
        <taxon>Embryophyta</taxon>
        <taxon>Tracheophyta</taxon>
        <taxon>Spermatophyta</taxon>
        <taxon>Magnoliopsida</taxon>
        <taxon>eudicotyledons</taxon>
        <taxon>Gunneridae</taxon>
        <taxon>Pentapetalae</taxon>
        <taxon>asterids</taxon>
        <taxon>campanulids</taxon>
        <taxon>Asterales</taxon>
        <taxon>Asteraceae</taxon>
        <taxon>Asteroideae</taxon>
        <taxon>Anthemideae</taxon>
        <taxon>Anthemidinae</taxon>
        <taxon>Tanacetum</taxon>
    </lineage>
</organism>
<sequence>MEETLNADGSVHISIHGGKSHNERLRVVRSCLTYQEDTEQETKSASHFQKRKMRCGKQKEIQKSPVQKSVLPVRDGGEKGQRKRSSSQASSRSLSVFSHLGSKRREEKRKDKRELIRSYITCSKSKDSSGGRHWKRQPMKTQKGEGVDLSEPYDEESTTPFTRRINKSFHPGEKAAANQSKRRGQPWKQQNFHKPCHEQNFERKEDFRRRLRDRRGNHFTPLTKTPKEILAMEAGKGTFTTPPLMLGAPESRNKNKYYDFHGDNTGDCLHLKR</sequence>
<accession>A0ABQ5GWH6</accession>
<comment type="caution">
    <text evidence="2">The sequence shown here is derived from an EMBL/GenBank/DDBJ whole genome shotgun (WGS) entry which is preliminary data.</text>
</comment>
<feature type="compositionally biased region" description="Low complexity" evidence="1">
    <location>
        <begin position="86"/>
        <end position="98"/>
    </location>
</feature>
<gene>
    <name evidence="2" type="ORF">Tco_1053490</name>
</gene>
<evidence type="ECO:0000313" key="2">
    <source>
        <dbReference type="EMBL" id="GJT79148.1"/>
    </source>
</evidence>
<name>A0ABQ5GWH6_9ASTR</name>
<reference evidence="2" key="2">
    <citation type="submission" date="2022-01" db="EMBL/GenBank/DDBJ databases">
        <authorList>
            <person name="Yamashiro T."/>
            <person name="Shiraishi A."/>
            <person name="Satake H."/>
            <person name="Nakayama K."/>
        </authorList>
    </citation>
    <scope>NUCLEOTIDE SEQUENCE</scope>
</reference>
<keyword evidence="3" id="KW-1185">Reference proteome</keyword>
<dbReference type="EMBL" id="BQNB010018872">
    <property type="protein sequence ID" value="GJT79148.1"/>
    <property type="molecule type" value="Genomic_DNA"/>
</dbReference>
<proteinExistence type="predicted"/>
<evidence type="ECO:0000313" key="3">
    <source>
        <dbReference type="Proteomes" id="UP001151760"/>
    </source>
</evidence>